<dbReference type="GO" id="GO:0006355">
    <property type="term" value="P:regulation of DNA-templated transcription"/>
    <property type="evidence" value="ECO:0007669"/>
    <property type="project" value="InterPro"/>
</dbReference>
<dbReference type="Pfam" id="PF00072">
    <property type="entry name" value="Response_reg"/>
    <property type="match status" value="1"/>
</dbReference>
<dbReference type="SMART" id="SM00448">
    <property type="entry name" value="REC"/>
    <property type="match status" value="1"/>
</dbReference>
<dbReference type="InterPro" id="IPR039420">
    <property type="entry name" value="WalR-like"/>
</dbReference>
<feature type="domain" description="Response regulatory" evidence="5">
    <location>
        <begin position="3"/>
        <end position="120"/>
    </location>
</feature>
<dbReference type="PROSITE" id="PS50043">
    <property type="entry name" value="HTH_LUXR_2"/>
    <property type="match status" value="1"/>
</dbReference>
<evidence type="ECO:0000256" key="2">
    <source>
        <dbReference type="ARBA" id="ARBA00023125"/>
    </source>
</evidence>
<protein>
    <submittedName>
        <fullName evidence="6">Response regulator transcription factor</fullName>
    </submittedName>
</protein>
<dbReference type="PROSITE" id="PS50110">
    <property type="entry name" value="RESPONSE_REGULATORY"/>
    <property type="match status" value="1"/>
</dbReference>
<evidence type="ECO:0000259" key="4">
    <source>
        <dbReference type="PROSITE" id="PS50043"/>
    </source>
</evidence>
<keyword evidence="2" id="KW-0238">DNA-binding</keyword>
<dbReference type="PANTHER" id="PTHR43214">
    <property type="entry name" value="TWO-COMPONENT RESPONSE REGULATOR"/>
    <property type="match status" value="1"/>
</dbReference>
<evidence type="ECO:0000313" key="6">
    <source>
        <dbReference type="EMBL" id="TWR30933.1"/>
    </source>
</evidence>
<sequence length="215" mass="23951">MIRVLLADDHQLVRRGLRQVLAQETDLKVTGEGANGQEIIELLDSGVEADVLLSDLNMPVMNGLELAKVVQDKYPEIEVILLTIQEEDSYIQQAFQAGIKSYIFKTAHEDELVFAIRQVARHQPYLCAGLSSNVIQRIATSPNVQSVTAEEIDFSEREIEVLRLIAAGFTNEEVADKLFTSKRTVEGYRQSMIDKTGSRNSLALISFAMRNGLLA</sequence>
<feature type="domain" description="HTH luxR-type" evidence="4">
    <location>
        <begin position="147"/>
        <end position="212"/>
    </location>
</feature>
<dbReference type="PRINTS" id="PR00038">
    <property type="entry name" value="HTHLUXR"/>
</dbReference>
<dbReference type="Proteomes" id="UP000320042">
    <property type="component" value="Unassembled WGS sequence"/>
</dbReference>
<dbReference type="CDD" id="cd06170">
    <property type="entry name" value="LuxR_C_like"/>
    <property type="match status" value="1"/>
</dbReference>
<organism evidence="6 7">
    <name type="scientific">Mucilaginibacter pallidiroseus</name>
    <dbReference type="NCBI Taxonomy" id="2599295"/>
    <lineage>
        <taxon>Bacteria</taxon>
        <taxon>Pseudomonadati</taxon>
        <taxon>Bacteroidota</taxon>
        <taxon>Sphingobacteriia</taxon>
        <taxon>Sphingobacteriales</taxon>
        <taxon>Sphingobacteriaceae</taxon>
        <taxon>Mucilaginibacter</taxon>
    </lineage>
</organism>
<dbReference type="GO" id="GO:0000160">
    <property type="term" value="P:phosphorelay signal transduction system"/>
    <property type="evidence" value="ECO:0007669"/>
    <property type="project" value="InterPro"/>
</dbReference>
<proteinExistence type="predicted"/>
<dbReference type="InterPro" id="IPR011006">
    <property type="entry name" value="CheY-like_superfamily"/>
</dbReference>
<accession>A0A563UI13</accession>
<comment type="caution">
    <text evidence="6">The sequence shown here is derived from an EMBL/GenBank/DDBJ whole genome shotgun (WGS) entry which is preliminary data.</text>
</comment>
<evidence type="ECO:0000259" key="5">
    <source>
        <dbReference type="PROSITE" id="PS50110"/>
    </source>
</evidence>
<gene>
    <name evidence="6" type="ORF">FPZ43_00170</name>
</gene>
<dbReference type="Gene3D" id="3.40.50.2300">
    <property type="match status" value="1"/>
</dbReference>
<dbReference type="AlphaFoldDB" id="A0A563UI13"/>
<dbReference type="InterPro" id="IPR058245">
    <property type="entry name" value="NreC/VraR/RcsB-like_REC"/>
</dbReference>
<dbReference type="PANTHER" id="PTHR43214:SF43">
    <property type="entry name" value="TWO-COMPONENT RESPONSE REGULATOR"/>
    <property type="match status" value="1"/>
</dbReference>
<dbReference type="SMART" id="SM00421">
    <property type="entry name" value="HTH_LUXR"/>
    <property type="match status" value="1"/>
</dbReference>
<name>A0A563UI13_9SPHI</name>
<keyword evidence="1 3" id="KW-0597">Phosphoprotein</keyword>
<dbReference type="GO" id="GO:0003677">
    <property type="term" value="F:DNA binding"/>
    <property type="evidence" value="ECO:0007669"/>
    <property type="project" value="UniProtKB-KW"/>
</dbReference>
<reference evidence="6 7" key="1">
    <citation type="submission" date="2019-07" db="EMBL/GenBank/DDBJ databases">
        <authorList>
            <person name="Kim J."/>
        </authorList>
    </citation>
    <scope>NUCLEOTIDE SEQUENCE [LARGE SCALE GENOMIC DNA]</scope>
    <source>
        <strain evidence="7">dk17</strain>
    </source>
</reference>
<evidence type="ECO:0000256" key="3">
    <source>
        <dbReference type="PROSITE-ProRule" id="PRU00169"/>
    </source>
</evidence>
<feature type="modified residue" description="4-aspartylphosphate" evidence="3">
    <location>
        <position position="55"/>
    </location>
</feature>
<dbReference type="RefSeq" id="WP_146379829.1">
    <property type="nucleotide sequence ID" value="NZ_VOEJ01000001.1"/>
</dbReference>
<evidence type="ECO:0000256" key="1">
    <source>
        <dbReference type="ARBA" id="ARBA00022553"/>
    </source>
</evidence>
<dbReference type="InterPro" id="IPR000792">
    <property type="entry name" value="Tscrpt_reg_LuxR_C"/>
</dbReference>
<dbReference type="SUPFAM" id="SSF52172">
    <property type="entry name" value="CheY-like"/>
    <property type="match status" value="1"/>
</dbReference>
<dbReference type="CDD" id="cd17535">
    <property type="entry name" value="REC_NarL-like"/>
    <property type="match status" value="1"/>
</dbReference>
<keyword evidence="7" id="KW-1185">Reference proteome</keyword>
<dbReference type="InterPro" id="IPR001789">
    <property type="entry name" value="Sig_transdc_resp-reg_receiver"/>
</dbReference>
<dbReference type="Pfam" id="PF00196">
    <property type="entry name" value="GerE"/>
    <property type="match status" value="1"/>
</dbReference>
<evidence type="ECO:0000313" key="7">
    <source>
        <dbReference type="Proteomes" id="UP000320042"/>
    </source>
</evidence>
<dbReference type="OrthoDB" id="9797341at2"/>
<dbReference type="EMBL" id="VOEJ01000001">
    <property type="protein sequence ID" value="TWR30933.1"/>
    <property type="molecule type" value="Genomic_DNA"/>
</dbReference>